<organism evidence="1 2">
    <name type="scientific">Mycena maculata</name>
    <dbReference type="NCBI Taxonomy" id="230809"/>
    <lineage>
        <taxon>Eukaryota</taxon>
        <taxon>Fungi</taxon>
        <taxon>Dikarya</taxon>
        <taxon>Basidiomycota</taxon>
        <taxon>Agaricomycotina</taxon>
        <taxon>Agaricomycetes</taxon>
        <taxon>Agaricomycetidae</taxon>
        <taxon>Agaricales</taxon>
        <taxon>Marasmiineae</taxon>
        <taxon>Mycenaceae</taxon>
        <taxon>Mycena</taxon>
    </lineage>
</organism>
<proteinExistence type="predicted"/>
<protein>
    <submittedName>
        <fullName evidence="1">Uncharacterized protein</fullName>
    </submittedName>
</protein>
<keyword evidence="2" id="KW-1185">Reference proteome</keyword>
<reference evidence="1" key="1">
    <citation type="submission" date="2023-03" db="EMBL/GenBank/DDBJ databases">
        <title>Massive genome expansion in bonnet fungi (Mycena s.s.) driven by repeated elements and novel gene families across ecological guilds.</title>
        <authorList>
            <consortium name="Lawrence Berkeley National Laboratory"/>
            <person name="Harder C.B."/>
            <person name="Miyauchi S."/>
            <person name="Viragh M."/>
            <person name="Kuo A."/>
            <person name="Thoen E."/>
            <person name="Andreopoulos B."/>
            <person name="Lu D."/>
            <person name="Skrede I."/>
            <person name="Drula E."/>
            <person name="Henrissat B."/>
            <person name="Morin E."/>
            <person name="Kohler A."/>
            <person name="Barry K."/>
            <person name="LaButti K."/>
            <person name="Morin E."/>
            <person name="Salamov A."/>
            <person name="Lipzen A."/>
            <person name="Mereny Z."/>
            <person name="Hegedus B."/>
            <person name="Baldrian P."/>
            <person name="Stursova M."/>
            <person name="Weitz H."/>
            <person name="Taylor A."/>
            <person name="Grigoriev I.V."/>
            <person name="Nagy L.G."/>
            <person name="Martin F."/>
            <person name="Kauserud H."/>
        </authorList>
    </citation>
    <scope>NUCLEOTIDE SEQUENCE</scope>
    <source>
        <strain evidence="1">CBHHK188m</strain>
    </source>
</reference>
<comment type="caution">
    <text evidence="1">The sequence shown here is derived from an EMBL/GenBank/DDBJ whole genome shotgun (WGS) entry which is preliminary data.</text>
</comment>
<dbReference type="AlphaFoldDB" id="A0AAD7IPB4"/>
<dbReference type="Proteomes" id="UP001215280">
    <property type="component" value="Unassembled WGS sequence"/>
</dbReference>
<dbReference type="EMBL" id="JARJLG010000100">
    <property type="protein sequence ID" value="KAJ7745881.1"/>
    <property type="molecule type" value="Genomic_DNA"/>
</dbReference>
<evidence type="ECO:0000313" key="2">
    <source>
        <dbReference type="Proteomes" id="UP001215280"/>
    </source>
</evidence>
<sequence>MTKFSDLESAYTYNVPASALLFSNVHGWVWALRVEVPDLGKEFSDGNYIGTDPEGTLYYNDIHSLEPQAKKVKYKVEKLTGDKGPLLHIKFFHETEESCHAEFLAEDPAGIVSAAGMDGYQDEGNWFPLDICVATASVRKYDDESKITITIASINKTATITVPKGVLDHTPIEVKGNLSFKRLNGNSQFDTGSLGNGKFASWNNDRVVFYFDDLNSKDFTAYFIPLEFSEKTLGITTDKTYIFEDVTWA</sequence>
<accession>A0AAD7IPB4</accession>
<name>A0AAD7IPB4_9AGAR</name>
<gene>
    <name evidence="1" type="ORF">DFH07DRAFT_942731</name>
</gene>
<evidence type="ECO:0000313" key="1">
    <source>
        <dbReference type="EMBL" id="KAJ7745881.1"/>
    </source>
</evidence>